<dbReference type="GeneID" id="17265091"/>
<sequence>MAAIEGLMNEGALIAKLVAWAEHSANRPQHSAVALRRSIPPSDLRSAIASREIIAPPPPSLVGSISALPYAAGAFLTLTAPLSIPVGVLLGTANLSLMAAKSTFTGESSWGLGYSTNGEVTGLGFDYWESIAKDSINHVVASQTKAVLCALRLDFSQRVVTYQARLDCPAAAGDLAGQIHAFDVTEQLLRRLNQALQEIDEGSSVRHSATLETIGCTNGGAGSVGAGGTDDEGVEPGD</sequence>
<proteinExistence type="predicted"/>
<dbReference type="PaxDb" id="2903-EOD19590"/>
<reference evidence="2" key="1">
    <citation type="journal article" date="2013" name="Nature">
        <title>Pan genome of the phytoplankton Emiliania underpins its global distribution.</title>
        <authorList>
            <person name="Read B.A."/>
            <person name="Kegel J."/>
            <person name="Klute M.J."/>
            <person name="Kuo A."/>
            <person name="Lefebvre S.C."/>
            <person name="Maumus F."/>
            <person name="Mayer C."/>
            <person name="Miller J."/>
            <person name="Monier A."/>
            <person name="Salamov A."/>
            <person name="Young J."/>
            <person name="Aguilar M."/>
            <person name="Claverie J.M."/>
            <person name="Frickenhaus S."/>
            <person name="Gonzalez K."/>
            <person name="Herman E.K."/>
            <person name="Lin Y.C."/>
            <person name="Napier J."/>
            <person name="Ogata H."/>
            <person name="Sarno A.F."/>
            <person name="Shmutz J."/>
            <person name="Schroeder D."/>
            <person name="de Vargas C."/>
            <person name="Verret F."/>
            <person name="von Dassow P."/>
            <person name="Valentin K."/>
            <person name="Van de Peer Y."/>
            <person name="Wheeler G."/>
            <person name="Dacks J.B."/>
            <person name="Delwiche C.F."/>
            <person name="Dyhrman S.T."/>
            <person name="Glockner G."/>
            <person name="John U."/>
            <person name="Richards T."/>
            <person name="Worden A.Z."/>
            <person name="Zhang X."/>
            <person name="Grigoriev I.V."/>
            <person name="Allen A.E."/>
            <person name="Bidle K."/>
            <person name="Borodovsky M."/>
            <person name="Bowler C."/>
            <person name="Brownlee C."/>
            <person name="Cock J.M."/>
            <person name="Elias M."/>
            <person name="Gladyshev V.N."/>
            <person name="Groth M."/>
            <person name="Guda C."/>
            <person name="Hadaegh A."/>
            <person name="Iglesias-Rodriguez M.D."/>
            <person name="Jenkins J."/>
            <person name="Jones B.M."/>
            <person name="Lawson T."/>
            <person name="Leese F."/>
            <person name="Lindquist E."/>
            <person name="Lobanov A."/>
            <person name="Lomsadze A."/>
            <person name="Malik S.B."/>
            <person name="Marsh M.E."/>
            <person name="Mackinder L."/>
            <person name="Mock T."/>
            <person name="Mueller-Roeber B."/>
            <person name="Pagarete A."/>
            <person name="Parker M."/>
            <person name="Probert I."/>
            <person name="Quesneville H."/>
            <person name="Raines C."/>
            <person name="Rensing S.A."/>
            <person name="Riano-Pachon D.M."/>
            <person name="Richier S."/>
            <person name="Rokitta S."/>
            <person name="Shiraiwa Y."/>
            <person name="Soanes D.M."/>
            <person name="van der Giezen M."/>
            <person name="Wahlund T.M."/>
            <person name="Williams B."/>
            <person name="Wilson W."/>
            <person name="Wolfe G."/>
            <person name="Wurch L.L."/>
        </authorList>
    </citation>
    <scope>NUCLEOTIDE SEQUENCE</scope>
</reference>
<dbReference type="KEGG" id="ehx:EMIHUDRAFT_355460"/>
<dbReference type="EnsemblProtists" id="EOD19590">
    <property type="protein sequence ID" value="EOD19590"/>
    <property type="gene ID" value="EMIHUDRAFT_355460"/>
</dbReference>
<accession>A0A0D3J7V5</accession>
<reference evidence="1" key="2">
    <citation type="submission" date="2024-10" db="UniProtKB">
        <authorList>
            <consortium name="EnsemblProtists"/>
        </authorList>
    </citation>
    <scope>IDENTIFICATION</scope>
</reference>
<dbReference type="RefSeq" id="XP_005772019.1">
    <property type="nucleotide sequence ID" value="XM_005771962.1"/>
</dbReference>
<keyword evidence="2" id="KW-1185">Reference proteome</keyword>
<dbReference type="HOGENOM" id="CLU_1168497_0_0_1"/>
<name>A0A0D3J7V5_EMIH1</name>
<dbReference type="AlphaFoldDB" id="A0A0D3J7V5"/>
<evidence type="ECO:0008006" key="3">
    <source>
        <dbReference type="Google" id="ProtNLM"/>
    </source>
</evidence>
<organism evidence="1 2">
    <name type="scientific">Emiliania huxleyi (strain CCMP1516)</name>
    <dbReference type="NCBI Taxonomy" id="280463"/>
    <lineage>
        <taxon>Eukaryota</taxon>
        <taxon>Haptista</taxon>
        <taxon>Haptophyta</taxon>
        <taxon>Prymnesiophyceae</taxon>
        <taxon>Isochrysidales</taxon>
        <taxon>Noelaerhabdaceae</taxon>
        <taxon>Emiliania</taxon>
    </lineage>
</organism>
<evidence type="ECO:0000313" key="2">
    <source>
        <dbReference type="Proteomes" id="UP000013827"/>
    </source>
</evidence>
<protein>
    <recommendedName>
        <fullName evidence="3">Ysc84 actin-binding domain-containing protein</fullName>
    </recommendedName>
</protein>
<evidence type="ECO:0000313" key="1">
    <source>
        <dbReference type="EnsemblProtists" id="EOD19590"/>
    </source>
</evidence>
<dbReference type="Proteomes" id="UP000013827">
    <property type="component" value="Unassembled WGS sequence"/>
</dbReference>